<keyword evidence="9" id="KW-0472">Membrane</keyword>
<evidence type="ECO:0000256" key="3">
    <source>
        <dbReference type="ARBA" id="ARBA00007895"/>
    </source>
</evidence>
<dbReference type="PANTHER" id="PTHR46009:SF1">
    <property type="entry name" value="VACUOLAR PROTEIN SORTING-ASSOCIATED PROTEIN VTA1 HOMOLOG"/>
    <property type="match status" value="1"/>
</dbReference>
<evidence type="ECO:0000256" key="8">
    <source>
        <dbReference type="ARBA" id="ARBA00022990"/>
    </source>
</evidence>
<dbReference type="InterPro" id="IPR023175">
    <property type="entry name" value="Vta1/CALS_N_sf"/>
</dbReference>
<accession>A0A3Q3J9P2</accession>
<evidence type="ECO:0000256" key="10">
    <source>
        <dbReference type="ARBA" id="ARBA00063366"/>
    </source>
</evidence>
<organism evidence="15 16">
    <name type="scientific">Monopterus albus</name>
    <name type="common">Swamp eel</name>
    <dbReference type="NCBI Taxonomy" id="43700"/>
    <lineage>
        <taxon>Eukaryota</taxon>
        <taxon>Metazoa</taxon>
        <taxon>Chordata</taxon>
        <taxon>Craniata</taxon>
        <taxon>Vertebrata</taxon>
        <taxon>Euteleostomi</taxon>
        <taxon>Actinopterygii</taxon>
        <taxon>Neopterygii</taxon>
        <taxon>Teleostei</taxon>
        <taxon>Neoteleostei</taxon>
        <taxon>Acanthomorphata</taxon>
        <taxon>Anabantaria</taxon>
        <taxon>Synbranchiformes</taxon>
        <taxon>Synbranchidae</taxon>
        <taxon>Monopterus</taxon>
    </lineage>
</organism>
<feature type="domain" description="Vta1 C-terminal" evidence="14">
    <location>
        <begin position="286"/>
        <end position="323"/>
    </location>
</feature>
<evidence type="ECO:0000259" key="13">
    <source>
        <dbReference type="Pfam" id="PF04652"/>
    </source>
</evidence>
<sequence>MALPPQLKAIQHYLRTAQEHEKRDPVVAYYCRLYAMQTGMKLDSKTPECRKFLVKLMDQLETMKKDLSDNESITQEVVGNAHLENYALKMFLYADNEDRAGQFHKNMVKSFYTSSLLLDVISVFGELSEENIQHRKYARWKATYIHNCLKNGETPQPGPIAMDEDGEADDFGGEGFSGLGPFHGASFRGGSFRDPSVQSHEDQSLGPGPAPGIGFTPGPGLGPSAPPTTNYNNIHIPPGAHAPANTPAELPPPTDAAKPVPMPRSVPAVDPTLFDAQQQGGVHLTPEDFTKAQKYCKYAGSAMQYEDVGTAIQNLQKALKLLTTGKE</sequence>
<feature type="region of interest" description="Disordered" evidence="12">
    <location>
        <begin position="187"/>
        <end position="258"/>
    </location>
</feature>
<dbReference type="PANTHER" id="PTHR46009">
    <property type="entry name" value="VACUOLAR PROTEIN SORTING-ASSOCIATED PROTEIN VTA1 HOMOLOG"/>
    <property type="match status" value="1"/>
</dbReference>
<dbReference type="KEGG" id="malb:109952049"/>
<comment type="similarity">
    <text evidence="3">Belongs to the VTA1 family.</text>
</comment>
<evidence type="ECO:0000256" key="2">
    <source>
        <dbReference type="ARBA" id="ARBA00004496"/>
    </source>
</evidence>
<evidence type="ECO:0000256" key="11">
    <source>
        <dbReference type="ARBA" id="ARBA00071525"/>
    </source>
</evidence>
<protein>
    <recommendedName>
        <fullName evidence="11">Vacuolar protein sorting-associated protein VTA1 homolog</fullName>
    </recommendedName>
</protein>
<evidence type="ECO:0000256" key="5">
    <source>
        <dbReference type="ARBA" id="ARBA00022490"/>
    </source>
</evidence>
<reference evidence="15" key="1">
    <citation type="submission" date="2025-08" db="UniProtKB">
        <authorList>
            <consortium name="Ensembl"/>
        </authorList>
    </citation>
    <scope>IDENTIFICATION</scope>
</reference>
<keyword evidence="4" id="KW-0813">Transport</keyword>
<dbReference type="CTD" id="51534"/>
<dbReference type="FunFam" id="1.20.5.420:FF:000001">
    <property type="entry name" value="Vacuolar protein sorting-associated protein VTA1 homolog"/>
    <property type="match status" value="1"/>
</dbReference>
<feature type="domain" description="Vta1/callose synthase N-terminal" evidence="13">
    <location>
        <begin position="10"/>
        <end position="151"/>
    </location>
</feature>
<dbReference type="Ensembl" id="ENSMALT00000013823.1">
    <property type="protein sequence ID" value="ENSMALP00000013530.1"/>
    <property type="gene ID" value="ENSMALG00000009568.1"/>
</dbReference>
<dbReference type="Gene3D" id="1.25.40.270">
    <property type="entry name" value="Vacuolar protein sorting-associated protein vta1"/>
    <property type="match status" value="1"/>
</dbReference>
<keyword evidence="8" id="KW-0007">Acetylation</keyword>
<dbReference type="GO" id="GO:0032511">
    <property type="term" value="P:late endosome to vacuole transport via multivesicular body sorting pathway"/>
    <property type="evidence" value="ECO:0007669"/>
    <property type="project" value="InterPro"/>
</dbReference>
<dbReference type="Proteomes" id="UP000261600">
    <property type="component" value="Unplaced"/>
</dbReference>
<evidence type="ECO:0000256" key="1">
    <source>
        <dbReference type="ARBA" id="ARBA00004481"/>
    </source>
</evidence>
<evidence type="ECO:0000259" key="14">
    <source>
        <dbReference type="Pfam" id="PF18097"/>
    </source>
</evidence>
<evidence type="ECO:0000256" key="9">
    <source>
        <dbReference type="ARBA" id="ARBA00023136"/>
    </source>
</evidence>
<evidence type="ECO:0000313" key="16">
    <source>
        <dbReference type="Proteomes" id="UP000261600"/>
    </source>
</evidence>
<feature type="compositionally biased region" description="Pro residues" evidence="12">
    <location>
        <begin position="249"/>
        <end position="258"/>
    </location>
</feature>
<dbReference type="Gene3D" id="1.20.5.420">
    <property type="entry name" value="Immunoglobulin FC, subunit C"/>
    <property type="match status" value="1"/>
</dbReference>
<keyword evidence="6" id="KW-0967">Endosome</keyword>
<dbReference type="GO" id="GO:0005771">
    <property type="term" value="C:multivesicular body"/>
    <property type="evidence" value="ECO:0007669"/>
    <property type="project" value="TreeGrafter"/>
</dbReference>
<dbReference type="OrthoDB" id="391137at2759"/>
<dbReference type="STRING" id="43700.ENSMALP00000013530"/>
<proteinExistence type="inferred from homology"/>
<evidence type="ECO:0000256" key="7">
    <source>
        <dbReference type="ARBA" id="ARBA00022927"/>
    </source>
</evidence>
<keyword evidence="7" id="KW-0653">Protein transport</keyword>
<dbReference type="InterPro" id="IPR039431">
    <property type="entry name" value="Vta1/CALS_N"/>
</dbReference>
<evidence type="ECO:0000313" key="15">
    <source>
        <dbReference type="Ensembl" id="ENSMALP00000013530.1"/>
    </source>
</evidence>
<comment type="subcellular location">
    <subcellularLocation>
        <location evidence="2">Cytoplasm</location>
    </subcellularLocation>
    <subcellularLocation>
        <location evidence="1">Endosome membrane</location>
        <topology evidence="1">Peripheral membrane protein</topology>
    </subcellularLocation>
</comment>
<dbReference type="AlphaFoldDB" id="A0A3Q3J9P2"/>
<dbReference type="InterPro" id="IPR041212">
    <property type="entry name" value="Vta1_C"/>
</dbReference>
<dbReference type="FunFam" id="1.25.40.270:FF:000001">
    <property type="entry name" value="vacuolar protein sorting-associated protein VTA1 homolog"/>
    <property type="match status" value="1"/>
</dbReference>
<dbReference type="InterPro" id="IPR044538">
    <property type="entry name" value="Vta1-like"/>
</dbReference>
<evidence type="ECO:0000256" key="12">
    <source>
        <dbReference type="SAM" id="MobiDB-lite"/>
    </source>
</evidence>
<evidence type="ECO:0000256" key="6">
    <source>
        <dbReference type="ARBA" id="ARBA00022753"/>
    </source>
</evidence>
<dbReference type="Pfam" id="PF04652">
    <property type="entry name" value="Vta1"/>
    <property type="match status" value="1"/>
</dbReference>
<dbReference type="RefSeq" id="XP_020442542.1">
    <property type="nucleotide sequence ID" value="XM_020586886.1"/>
</dbReference>
<keyword evidence="5" id="KW-0963">Cytoplasm</keyword>
<comment type="subunit">
    <text evidence="10">Interacts with VPS4B. Interacts with CHMP1B. Interacts with CHMP2A; the interaction probably involves the open conformation of (polymerized) CHMP2A. Interacts with CHMP3. Interacts with CHMP5; the interaction involves soluble CHMP5. Interacts with IST1.</text>
</comment>
<dbReference type="GeneID" id="109952049"/>
<dbReference type="GO" id="GO:0010008">
    <property type="term" value="C:endosome membrane"/>
    <property type="evidence" value="ECO:0007669"/>
    <property type="project" value="UniProtKB-SubCell"/>
</dbReference>
<name>A0A3Q3J9P2_MONAL</name>
<dbReference type="GO" id="GO:0015031">
    <property type="term" value="P:protein transport"/>
    <property type="evidence" value="ECO:0007669"/>
    <property type="project" value="UniProtKB-KW"/>
</dbReference>
<reference evidence="15" key="2">
    <citation type="submission" date="2025-09" db="UniProtKB">
        <authorList>
            <consortium name="Ensembl"/>
        </authorList>
    </citation>
    <scope>IDENTIFICATION</scope>
</reference>
<evidence type="ECO:0000256" key="4">
    <source>
        <dbReference type="ARBA" id="ARBA00022448"/>
    </source>
</evidence>
<dbReference type="Pfam" id="PF18097">
    <property type="entry name" value="Vta1_C"/>
    <property type="match status" value="1"/>
</dbReference>
<keyword evidence="16" id="KW-1185">Reference proteome</keyword>